<accession>A0A0V1IEG3</accession>
<dbReference type="AlphaFoldDB" id="A0A0V1IEG3"/>
<comment type="caution">
    <text evidence="1">The sequence shown here is derived from an EMBL/GenBank/DDBJ whole genome shotgun (WGS) entry which is preliminary data.</text>
</comment>
<organism evidence="1 2">
    <name type="scientific">Trichinella pseudospiralis</name>
    <name type="common">Parasitic roundworm</name>
    <dbReference type="NCBI Taxonomy" id="6337"/>
    <lineage>
        <taxon>Eukaryota</taxon>
        <taxon>Metazoa</taxon>
        <taxon>Ecdysozoa</taxon>
        <taxon>Nematoda</taxon>
        <taxon>Enoplea</taxon>
        <taxon>Dorylaimia</taxon>
        <taxon>Trichinellida</taxon>
        <taxon>Trichinellidae</taxon>
        <taxon>Trichinella</taxon>
    </lineage>
</organism>
<protein>
    <submittedName>
        <fullName evidence="1">Uncharacterized protein</fullName>
    </submittedName>
</protein>
<evidence type="ECO:0000313" key="1">
    <source>
        <dbReference type="EMBL" id="KRZ21176.1"/>
    </source>
</evidence>
<gene>
    <name evidence="1" type="ORF">T4B_13295</name>
</gene>
<sequence>MTIGTMSSQSSVNGPAQYSAFLFSGVVEFQLQSENVAIWIVEDVRVSDEIFIIHQLLVL</sequence>
<evidence type="ECO:0000313" key="2">
    <source>
        <dbReference type="Proteomes" id="UP000054805"/>
    </source>
</evidence>
<keyword evidence="2" id="KW-1185">Reference proteome</keyword>
<reference evidence="1 2" key="1">
    <citation type="submission" date="2015-01" db="EMBL/GenBank/DDBJ databases">
        <title>Evolution of Trichinella species and genotypes.</title>
        <authorList>
            <person name="Korhonen P.K."/>
            <person name="Edoardo P."/>
            <person name="Giuseppe L.R."/>
            <person name="Gasser R.B."/>
        </authorList>
    </citation>
    <scope>NUCLEOTIDE SEQUENCE [LARGE SCALE GENOMIC DNA]</scope>
    <source>
        <strain evidence="1">ISS588</strain>
    </source>
</reference>
<proteinExistence type="predicted"/>
<dbReference type="EMBL" id="JYDS01000215">
    <property type="protein sequence ID" value="KRZ21176.1"/>
    <property type="molecule type" value="Genomic_DNA"/>
</dbReference>
<dbReference type="Proteomes" id="UP000054805">
    <property type="component" value="Unassembled WGS sequence"/>
</dbReference>
<name>A0A0V1IEG3_TRIPS</name>